<feature type="region of interest" description="Disordered" evidence="1">
    <location>
        <begin position="43"/>
        <end position="74"/>
    </location>
</feature>
<gene>
    <name evidence="3" type="ORF">UBAL3_93200026</name>
</gene>
<proteinExistence type="predicted"/>
<dbReference type="Proteomes" id="UP000009374">
    <property type="component" value="Unassembled WGS sequence"/>
</dbReference>
<evidence type="ECO:0000256" key="1">
    <source>
        <dbReference type="SAM" id="MobiDB-lite"/>
    </source>
</evidence>
<dbReference type="InterPro" id="IPR051045">
    <property type="entry name" value="TonB-dependent_transducer"/>
</dbReference>
<dbReference type="SUPFAM" id="SSF74653">
    <property type="entry name" value="TolA/TonB C-terminal domain"/>
    <property type="match status" value="1"/>
</dbReference>
<feature type="domain" description="TonB C-terminal" evidence="2">
    <location>
        <begin position="128"/>
        <end position="221"/>
    </location>
</feature>
<evidence type="ECO:0000259" key="2">
    <source>
        <dbReference type="PROSITE" id="PS52015"/>
    </source>
</evidence>
<keyword evidence="4" id="KW-1185">Reference proteome</keyword>
<dbReference type="PROSITE" id="PS52015">
    <property type="entry name" value="TONB_CTD"/>
    <property type="match status" value="1"/>
</dbReference>
<reference evidence="3 4" key="1">
    <citation type="journal article" date="2009" name="Appl. Environ. Microbiol.">
        <title>Community genomic and proteomic analyses of chemoautotrophic iron-oxidizing "Leptospirillum rubarum" (Group II) and "Leptospirillum ferrodiazotrophum" (Group III) bacteria in acid mine drainage biofilms.</title>
        <authorList>
            <person name="Goltsman D.S."/>
            <person name="Denef V.J."/>
            <person name="Singer S.W."/>
            <person name="VerBerkmoes N.C."/>
            <person name="Lefsrud M."/>
            <person name="Mueller R.S."/>
            <person name="Dick G.J."/>
            <person name="Sun C.L."/>
            <person name="Wheeler K.E."/>
            <person name="Zemla A."/>
            <person name="Baker B.J."/>
            <person name="Hauser L."/>
            <person name="Land M."/>
            <person name="Shah M.B."/>
            <person name="Thelen M.P."/>
            <person name="Hettich R.L."/>
            <person name="Banfield J.F."/>
        </authorList>
    </citation>
    <scope>NUCLEOTIDE SEQUENCE [LARGE SCALE GENOMIC DNA]</scope>
</reference>
<dbReference type="PANTHER" id="PTHR33446">
    <property type="entry name" value="PROTEIN TONB-RELATED"/>
    <property type="match status" value="1"/>
</dbReference>
<evidence type="ECO:0000313" key="3">
    <source>
        <dbReference type="EMBL" id="EES52528.1"/>
    </source>
</evidence>
<protein>
    <submittedName>
        <fullName evidence="3">TonB family protein</fullName>
    </submittedName>
</protein>
<organism evidence="3 4">
    <name type="scientific">Leptospirillum ferrodiazotrophum</name>
    <dbReference type="NCBI Taxonomy" id="412449"/>
    <lineage>
        <taxon>Bacteria</taxon>
        <taxon>Pseudomonadati</taxon>
        <taxon>Nitrospirota</taxon>
        <taxon>Nitrospiria</taxon>
        <taxon>Nitrospirales</taxon>
        <taxon>Nitrospiraceae</taxon>
        <taxon>Leptospirillum</taxon>
    </lineage>
</organism>
<dbReference type="InterPro" id="IPR037682">
    <property type="entry name" value="TonB_C"/>
</dbReference>
<dbReference type="AlphaFoldDB" id="C6HXR6"/>
<sequence>MMEHNMKKDVSHDRGSSYFYRVLGTVLLLEIASLTFFRVPVSTPPPPPPPALRVALAPAPPPPPKPPAPKTKAKPKVVRKMAVSHPVTPPALPAQAAASTNLLAANVGTAVNMSWGEESSSSGGGAGYLPPRLLSKVDTESLYTEKMKANDEEGDVVIDLFIDASGKILRWKMMVPSVWDDMNRISENVLKTLKFSPATQDGRPIPGKFELNFRFRIRNTG</sequence>
<feature type="compositionally biased region" description="Pro residues" evidence="1">
    <location>
        <begin position="58"/>
        <end position="69"/>
    </location>
</feature>
<dbReference type="Gene3D" id="3.30.1150.10">
    <property type="match status" value="1"/>
</dbReference>
<dbReference type="Pfam" id="PF03544">
    <property type="entry name" value="TonB_C"/>
    <property type="match status" value="1"/>
</dbReference>
<dbReference type="EMBL" id="GG693875">
    <property type="protein sequence ID" value="EES52528.1"/>
    <property type="molecule type" value="Genomic_DNA"/>
</dbReference>
<dbReference type="GO" id="GO:0055085">
    <property type="term" value="P:transmembrane transport"/>
    <property type="evidence" value="ECO:0007669"/>
    <property type="project" value="InterPro"/>
</dbReference>
<evidence type="ECO:0000313" key="4">
    <source>
        <dbReference type="Proteomes" id="UP000009374"/>
    </source>
</evidence>
<accession>C6HXR6</accession>
<name>C6HXR6_9BACT</name>